<feature type="domain" description="Phosphofructokinase" evidence="7">
    <location>
        <begin position="4"/>
        <end position="310"/>
    </location>
</feature>
<feature type="active site" description="Proton acceptor" evidence="6">
    <location>
        <position position="134"/>
    </location>
</feature>
<feature type="binding site" evidence="6">
    <location>
        <position position="234"/>
    </location>
    <ligand>
        <name>substrate</name>
    </ligand>
</feature>
<feature type="binding site" evidence="6">
    <location>
        <position position="106"/>
    </location>
    <ligand>
        <name>Mg(2+)</name>
        <dbReference type="ChEBI" id="CHEBI:18420"/>
        <note>catalytic</note>
    </ligand>
</feature>
<protein>
    <recommendedName>
        <fullName evidence="6">Pyrophosphate--fructose 6-phosphate 1-phosphotransferase</fullName>
        <ecNumber evidence="6">2.7.1.90</ecNumber>
    </recommendedName>
    <alternativeName>
        <fullName evidence="6">6-phosphofructokinase, pyrophosphate dependent</fullName>
    </alternativeName>
    <alternativeName>
        <fullName evidence="6">PPi-dependent phosphofructokinase</fullName>
        <shortName evidence="6">PPi-PFK</shortName>
    </alternativeName>
    <alternativeName>
        <fullName evidence="6">Pyrophosphate-dependent 6-phosphofructose-1-kinase</fullName>
    </alternativeName>
</protein>
<reference evidence="8" key="1">
    <citation type="submission" date="2020-10" db="EMBL/GenBank/DDBJ databases">
        <authorList>
            <person name="Gilroy R."/>
        </authorList>
    </citation>
    <scope>NUCLEOTIDE SEQUENCE</scope>
    <source>
        <strain evidence="8">ChiSxjej2B14-6234</strain>
    </source>
</reference>
<comment type="similarity">
    <text evidence="6">Belongs to the phosphofructokinase type A (PFKA) family. PPi-dependent PFK group II subfamily. Clade 'B2' sub-subfamily.</text>
</comment>
<comment type="pathway">
    <text evidence="6">Carbohydrate degradation; glycolysis; D-glyceraldehyde 3-phosphate and glycerone phosphate from D-glucose: step 3/4.</text>
</comment>
<dbReference type="EC" id="2.7.1.90" evidence="6"/>
<comment type="function">
    <text evidence="6">Catalyzes the phosphorylation of D-fructose 6-phosphate, the first committing step of glycolysis. Uses inorganic phosphate (PPi) as phosphoryl donor instead of ATP like common ATP-dependent phosphofructokinases (ATP-PFKs), which renders the reaction reversible, and can thus function both in glycolysis and gluconeogenesis. Consistently, PPi-PFK can replace the enzymes of both the forward (ATP-PFK) and reverse (fructose-bisphosphatase (FBPase)) reactions.</text>
</comment>
<proteinExistence type="inferred from homology"/>
<dbReference type="Pfam" id="PF00365">
    <property type="entry name" value="PFK"/>
    <property type="match status" value="1"/>
</dbReference>
<evidence type="ECO:0000313" key="8">
    <source>
        <dbReference type="EMBL" id="HIQ71935.1"/>
    </source>
</evidence>
<dbReference type="PIRSF" id="PIRSF036483">
    <property type="entry name" value="PFK_XF0274"/>
    <property type="match status" value="1"/>
</dbReference>
<feature type="binding site" evidence="6">
    <location>
        <begin position="177"/>
        <end position="179"/>
    </location>
    <ligand>
        <name>substrate</name>
    </ligand>
</feature>
<dbReference type="SUPFAM" id="SSF53784">
    <property type="entry name" value="Phosphofructokinase"/>
    <property type="match status" value="1"/>
</dbReference>
<dbReference type="PANTHER" id="PTHR45770">
    <property type="entry name" value="ATP-DEPENDENT 6-PHOSPHOFRUCTOKINASE 1"/>
    <property type="match status" value="1"/>
</dbReference>
<dbReference type="InterPro" id="IPR050929">
    <property type="entry name" value="PFKA"/>
</dbReference>
<dbReference type="InterPro" id="IPR022953">
    <property type="entry name" value="ATP_PFK"/>
</dbReference>
<gene>
    <name evidence="6" type="primary">pfp</name>
    <name evidence="8" type="ORF">IAB73_07000</name>
</gene>
<comment type="subcellular location">
    <subcellularLocation>
        <location evidence="6">Cytoplasm</location>
    </subcellularLocation>
</comment>
<evidence type="ECO:0000256" key="3">
    <source>
        <dbReference type="ARBA" id="ARBA00022723"/>
    </source>
</evidence>
<keyword evidence="6" id="KW-0963">Cytoplasm</keyword>
<name>A0A9D0ZAL5_9FIRM</name>
<dbReference type="AlphaFoldDB" id="A0A9D0ZAL5"/>
<feature type="site" description="Important for catalytic activity; stabilizes the transition state when the phosphoryl donor is PPi" evidence="6">
    <location>
        <position position="131"/>
    </location>
</feature>
<accession>A0A9D0ZAL5</accession>
<dbReference type="InterPro" id="IPR035966">
    <property type="entry name" value="PKF_sf"/>
</dbReference>
<dbReference type="InterPro" id="IPR011404">
    <property type="entry name" value="PPi-PFK"/>
</dbReference>
<evidence type="ECO:0000256" key="4">
    <source>
        <dbReference type="ARBA" id="ARBA00022777"/>
    </source>
</evidence>
<dbReference type="GO" id="GO:0046872">
    <property type="term" value="F:metal ion binding"/>
    <property type="evidence" value="ECO:0007669"/>
    <property type="project" value="UniProtKB-KW"/>
</dbReference>
<dbReference type="HAMAP" id="MF_01978">
    <property type="entry name" value="Phosphofructokinase_II_B2"/>
    <property type="match status" value="1"/>
</dbReference>
<dbReference type="GO" id="GO:0003872">
    <property type="term" value="F:6-phosphofructokinase activity"/>
    <property type="evidence" value="ECO:0007669"/>
    <property type="project" value="UniProtKB-UniRule"/>
</dbReference>
<dbReference type="NCBIfam" id="NF010675">
    <property type="entry name" value="PRK14072.1"/>
    <property type="match status" value="1"/>
</dbReference>
<evidence type="ECO:0000256" key="1">
    <source>
        <dbReference type="ARBA" id="ARBA00001946"/>
    </source>
</evidence>
<comment type="catalytic activity">
    <reaction evidence="6">
        <text>beta-D-fructose 6-phosphate + diphosphate = beta-D-fructose 1,6-bisphosphate + phosphate + H(+)</text>
        <dbReference type="Rhea" id="RHEA:13613"/>
        <dbReference type="ChEBI" id="CHEBI:15378"/>
        <dbReference type="ChEBI" id="CHEBI:32966"/>
        <dbReference type="ChEBI" id="CHEBI:33019"/>
        <dbReference type="ChEBI" id="CHEBI:43474"/>
        <dbReference type="ChEBI" id="CHEBI:57634"/>
        <dbReference type="EC" id="2.7.1.90"/>
    </reaction>
</comment>
<evidence type="ECO:0000256" key="2">
    <source>
        <dbReference type="ARBA" id="ARBA00022679"/>
    </source>
</evidence>
<comment type="caution">
    <text evidence="8">The sequence shown here is derived from an EMBL/GenBank/DDBJ whole genome shotgun (WGS) entry which is preliminary data.</text>
</comment>
<comment type="caution">
    <text evidence="6">Lacks conserved residue(s) required for the propagation of feature annotation.</text>
</comment>
<organism evidence="8 9">
    <name type="scientific">Candidatus Onthenecus intestinigallinarum</name>
    <dbReference type="NCBI Taxonomy" id="2840875"/>
    <lineage>
        <taxon>Bacteria</taxon>
        <taxon>Bacillati</taxon>
        <taxon>Bacillota</taxon>
        <taxon>Clostridia</taxon>
        <taxon>Eubacteriales</taxon>
        <taxon>Candidatus Onthenecus</taxon>
    </lineage>
</organism>
<keyword evidence="2 6" id="KW-0808">Transferase</keyword>
<comment type="subunit">
    <text evidence="6">Homodimer.</text>
</comment>
<dbReference type="Gene3D" id="3.40.50.460">
    <property type="entry name" value="Phosphofructokinase domain"/>
    <property type="match status" value="1"/>
</dbReference>
<reference evidence="8" key="2">
    <citation type="journal article" date="2021" name="PeerJ">
        <title>Extensive microbial diversity within the chicken gut microbiome revealed by metagenomics and culture.</title>
        <authorList>
            <person name="Gilroy R."/>
            <person name="Ravi A."/>
            <person name="Getino M."/>
            <person name="Pursley I."/>
            <person name="Horton D.L."/>
            <person name="Alikhan N.F."/>
            <person name="Baker D."/>
            <person name="Gharbi K."/>
            <person name="Hall N."/>
            <person name="Watson M."/>
            <person name="Adriaenssens E.M."/>
            <person name="Foster-Nyarko E."/>
            <person name="Jarju S."/>
            <person name="Secka A."/>
            <person name="Antonio M."/>
            <person name="Oren A."/>
            <person name="Chaudhuri R.R."/>
            <person name="La Ragione R."/>
            <person name="Hildebrand F."/>
            <person name="Pallen M.J."/>
        </authorList>
    </citation>
    <scope>NUCLEOTIDE SEQUENCE</scope>
    <source>
        <strain evidence="8">ChiSxjej2B14-6234</strain>
    </source>
</reference>
<evidence type="ECO:0000256" key="5">
    <source>
        <dbReference type="ARBA" id="ARBA00022842"/>
    </source>
</evidence>
<comment type="cofactor">
    <cofactor evidence="1 6">
        <name>Mg(2+)</name>
        <dbReference type="ChEBI" id="CHEBI:18420"/>
    </cofactor>
</comment>
<dbReference type="InterPro" id="IPR000023">
    <property type="entry name" value="Phosphofructokinase_dom"/>
</dbReference>
<dbReference type="GO" id="GO:0005737">
    <property type="term" value="C:cytoplasm"/>
    <property type="evidence" value="ECO:0007669"/>
    <property type="project" value="UniProtKB-SubCell"/>
</dbReference>
<keyword evidence="5 6" id="KW-0460">Magnesium</keyword>
<comment type="activity regulation">
    <text evidence="6">Non-allosteric.</text>
</comment>
<feature type="binding site" evidence="6">
    <location>
        <begin position="132"/>
        <end position="134"/>
    </location>
    <ligand>
        <name>substrate</name>
    </ligand>
</feature>
<evidence type="ECO:0000256" key="6">
    <source>
        <dbReference type="HAMAP-Rule" id="MF_01978"/>
    </source>
</evidence>
<keyword evidence="6" id="KW-0324">Glycolysis</keyword>
<dbReference type="PRINTS" id="PR00476">
    <property type="entry name" value="PHFRCTKINASE"/>
</dbReference>
<dbReference type="GO" id="GO:0006002">
    <property type="term" value="P:fructose 6-phosphate metabolic process"/>
    <property type="evidence" value="ECO:0007669"/>
    <property type="project" value="InterPro"/>
</dbReference>
<dbReference type="GO" id="GO:0047334">
    <property type="term" value="F:diphosphate-fructose-6-phosphate 1-phosphotransferase activity"/>
    <property type="evidence" value="ECO:0007669"/>
    <property type="project" value="UniProtKB-EC"/>
</dbReference>
<sequence>MPKLLIAHGGAPTAVLNASLCGAVEAARASGRVDGVLGARGGTRGILDGSFADLGALDAQALARIAGAPGSCIGTSRTPLAPEDYPRMAQSLAQAGVGYALLTGGNGTMDACGRLAQACAPLGIVVGGIPKTIDNDIGVIDHAPGYASAARFAAASMRHIARDVDSLPIHVCIVEYMGRNAGWIAAASALSRRAPGDAPHLVLTPEVPFDEARFLASVEAVWRRGRGVVVAVSEGLRGPDGAPLAPPVFQSGRATYYGDVSAYLTRLVIERLGVKARSEKPGILGRCCAELASPLDREEARRMGALAARAVLEGRGGLMAGLLRTSDEPYACEETLVPVAEVMLRERLMPEAFLSPDGMDVTDAFLRWARPLLGGPLPDDGPVL</sequence>
<keyword evidence="4 6" id="KW-0418">Kinase</keyword>
<keyword evidence="3 6" id="KW-0479">Metal-binding</keyword>
<dbReference type="EMBL" id="DVFJ01000023">
    <property type="protein sequence ID" value="HIQ71935.1"/>
    <property type="molecule type" value="Genomic_DNA"/>
</dbReference>
<dbReference type="Proteomes" id="UP000886887">
    <property type="component" value="Unassembled WGS sequence"/>
</dbReference>
<evidence type="ECO:0000259" key="7">
    <source>
        <dbReference type="Pfam" id="PF00365"/>
    </source>
</evidence>
<dbReference type="Gene3D" id="3.40.50.450">
    <property type="match status" value="1"/>
</dbReference>
<evidence type="ECO:0000313" key="9">
    <source>
        <dbReference type="Proteomes" id="UP000886887"/>
    </source>
</evidence>